<keyword evidence="3" id="KW-1185">Reference proteome</keyword>
<name>A0ABY9UJV9_STRVL</name>
<feature type="compositionally biased region" description="Basic and acidic residues" evidence="1">
    <location>
        <begin position="52"/>
        <end position="75"/>
    </location>
</feature>
<dbReference type="Proteomes" id="UP001249394">
    <property type="component" value="Chromosome"/>
</dbReference>
<evidence type="ECO:0008006" key="4">
    <source>
        <dbReference type="Google" id="ProtNLM"/>
    </source>
</evidence>
<dbReference type="EMBL" id="CP134213">
    <property type="protein sequence ID" value="WND21157.1"/>
    <property type="molecule type" value="Genomic_DNA"/>
</dbReference>
<evidence type="ECO:0000313" key="3">
    <source>
        <dbReference type="Proteomes" id="UP001249394"/>
    </source>
</evidence>
<feature type="region of interest" description="Disordered" evidence="1">
    <location>
        <begin position="1"/>
        <end position="90"/>
    </location>
</feature>
<accession>A0ABY9UJV9</accession>
<evidence type="ECO:0000256" key="1">
    <source>
        <dbReference type="SAM" id="MobiDB-lite"/>
    </source>
</evidence>
<sequence length="228" mass="24160">MTTPTSDVPVETGPADGEPATDDLEPTTDPAAGGSEGEQDDDPEGADQLGDPGKKALDTMKGKLKAEREKRRELEAQMAALNKPAEGEQPDADAILRQAEQAAMTKANQRIIRAEVKAAAAGKLADAADAYKFLDLSQFEVDDDGNVDADEVSDAIEDLLKSKPYLAAQGGTPTKRFQGTADSGARKGTGKPAQLTEADVKRLAAQGKHAEILKARDDGRLEDYLRSQ</sequence>
<reference evidence="2 3" key="1">
    <citation type="submission" date="2023-09" db="EMBL/GenBank/DDBJ databases">
        <title>The genome sequence of Streptomyces anthocyanicus.</title>
        <authorList>
            <person name="Mo P."/>
        </authorList>
    </citation>
    <scope>NUCLEOTIDE SEQUENCE [LARGE SCALE GENOMIC DNA]</scope>
    <source>
        <strain evidence="2 3">JCM 4387</strain>
    </source>
</reference>
<organism evidence="2 3">
    <name type="scientific">Streptomyces violaceus</name>
    <name type="common">Streptomyces venezuelae</name>
    <dbReference type="NCBI Taxonomy" id="1936"/>
    <lineage>
        <taxon>Bacteria</taxon>
        <taxon>Bacillati</taxon>
        <taxon>Actinomycetota</taxon>
        <taxon>Actinomycetes</taxon>
        <taxon>Kitasatosporales</taxon>
        <taxon>Streptomycetaceae</taxon>
        <taxon>Streptomyces</taxon>
    </lineage>
</organism>
<gene>
    <name evidence="2" type="ORF">RI060_29160</name>
</gene>
<protein>
    <recommendedName>
        <fullName evidence="4">Scaffolding protein</fullName>
    </recommendedName>
</protein>
<feature type="region of interest" description="Disordered" evidence="1">
    <location>
        <begin position="167"/>
        <end position="197"/>
    </location>
</feature>
<proteinExistence type="predicted"/>
<evidence type="ECO:0000313" key="2">
    <source>
        <dbReference type="EMBL" id="WND21157.1"/>
    </source>
</evidence>
<feature type="compositionally biased region" description="Polar residues" evidence="1">
    <location>
        <begin position="171"/>
        <end position="181"/>
    </location>
</feature>